<evidence type="ECO:0000259" key="1">
    <source>
        <dbReference type="Pfam" id="PF00134"/>
    </source>
</evidence>
<dbReference type="GeneID" id="28721509"/>
<dbReference type="Proteomes" id="UP000243052">
    <property type="component" value="Chromosome ii"/>
</dbReference>
<dbReference type="PANTHER" id="PTHR15615">
    <property type="match status" value="1"/>
</dbReference>
<protein>
    <submittedName>
        <fullName evidence="2">HBR344Wp</fullName>
    </submittedName>
</protein>
<proteinExistence type="predicted"/>
<dbReference type="CDD" id="cd20557">
    <property type="entry name" value="CYCLIN_ScPCL1-like"/>
    <property type="match status" value="1"/>
</dbReference>
<dbReference type="GO" id="GO:0005634">
    <property type="term" value="C:nucleus"/>
    <property type="evidence" value="ECO:0007669"/>
    <property type="project" value="TreeGrafter"/>
</dbReference>
<dbReference type="EMBL" id="CP014242">
    <property type="protein sequence ID" value="AMD19245.1"/>
    <property type="molecule type" value="Genomic_DNA"/>
</dbReference>
<keyword evidence="3" id="KW-1185">Reference proteome</keyword>
<dbReference type="GO" id="GO:0019901">
    <property type="term" value="F:protein kinase binding"/>
    <property type="evidence" value="ECO:0007669"/>
    <property type="project" value="InterPro"/>
</dbReference>
<accession>A0A120K1C8</accession>
<evidence type="ECO:0000313" key="2">
    <source>
        <dbReference type="EMBL" id="AMD19245.1"/>
    </source>
</evidence>
<dbReference type="SUPFAM" id="SSF47954">
    <property type="entry name" value="Cyclin-like"/>
    <property type="match status" value="1"/>
</dbReference>
<dbReference type="STRING" id="45286.A0A120K1C8"/>
<sequence>MPTRFEYQCKTLARSLLIKQIAMSVASWSVGMREDENSLRLYLVEILRRSKCSRNVTLLATYYYFILQVVIVTRGEAVPEFTQSSKRLFLCCLILAHKFTHDQTFAMKTWSQMTGLSAKDISMMERWVLRKLEFRLYIGAEDLSSWASQKLYGGSVDSLNCSPLKKSLEYNSQEVNIGLESLTKPALVSIQ</sequence>
<dbReference type="InterPro" id="IPR013922">
    <property type="entry name" value="Cyclin_PHO80-like"/>
</dbReference>
<name>A0A120K1C8_9SACH</name>
<dbReference type="InterPro" id="IPR006671">
    <property type="entry name" value="Cyclin_N"/>
</dbReference>
<reference evidence="2 3" key="1">
    <citation type="submission" date="2016-01" db="EMBL/GenBank/DDBJ databases">
        <title>Genome sequence of the yeast Holleya sinecauda.</title>
        <authorList>
            <person name="Dietrich F.S."/>
        </authorList>
    </citation>
    <scope>NUCLEOTIDE SEQUENCE [LARGE SCALE GENOMIC DNA]</scope>
    <source>
        <strain evidence="2 3">ATCC 58844</strain>
    </source>
</reference>
<dbReference type="Pfam" id="PF00134">
    <property type="entry name" value="Cyclin_N"/>
    <property type="match status" value="1"/>
</dbReference>
<dbReference type="OrthoDB" id="286814at2759"/>
<dbReference type="Gene3D" id="1.10.472.10">
    <property type="entry name" value="Cyclin-like"/>
    <property type="match status" value="1"/>
</dbReference>
<dbReference type="RefSeq" id="XP_017986241.1">
    <property type="nucleotide sequence ID" value="XM_018130752.1"/>
</dbReference>
<dbReference type="GO" id="GO:0016538">
    <property type="term" value="F:cyclin-dependent protein serine/threonine kinase regulator activity"/>
    <property type="evidence" value="ECO:0007669"/>
    <property type="project" value="TreeGrafter"/>
</dbReference>
<evidence type="ECO:0000313" key="3">
    <source>
        <dbReference type="Proteomes" id="UP000243052"/>
    </source>
</evidence>
<dbReference type="AlphaFoldDB" id="A0A120K1C8"/>
<dbReference type="InterPro" id="IPR036915">
    <property type="entry name" value="Cyclin-like_sf"/>
</dbReference>
<gene>
    <name evidence="2" type="ORF">AW171_hschr21062</name>
</gene>
<organism evidence="2 3">
    <name type="scientific">Eremothecium sinecaudum</name>
    <dbReference type="NCBI Taxonomy" id="45286"/>
    <lineage>
        <taxon>Eukaryota</taxon>
        <taxon>Fungi</taxon>
        <taxon>Dikarya</taxon>
        <taxon>Ascomycota</taxon>
        <taxon>Saccharomycotina</taxon>
        <taxon>Saccharomycetes</taxon>
        <taxon>Saccharomycetales</taxon>
        <taxon>Saccharomycetaceae</taxon>
        <taxon>Eremothecium</taxon>
    </lineage>
</organism>
<dbReference type="PANTHER" id="PTHR15615:SF36">
    <property type="entry name" value="PHO85 CYCLIN-5"/>
    <property type="match status" value="1"/>
</dbReference>
<feature type="domain" description="Cyclin N-terminal" evidence="1">
    <location>
        <begin position="39"/>
        <end position="136"/>
    </location>
</feature>
<dbReference type="GO" id="GO:0000307">
    <property type="term" value="C:cyclin-dependent protein kinase holoenzyme complex"/>
    <property type="evidence" value="ECO:0007669"/>
    <property type="project" value="TreeGrafter"/>
</dbReference>